<feature type="domain" description="RanBP2-type" evidence="5">
    <location>
        <begin position="172"/>
        <end position="203"/>
    </location>
</feature>
<dbReference type="Proteomes" id="UP000054279">
    <property type="component" value="Unassembled WGS sequence"/>
</dbReference>
<evidence type="ECO:0000256" key="1">
    <source>
        <dbReference type="ARBA" id="ARBA00022723"/>
    </source>
</evidence>
<evidence type="ECO:0000313" key="7">
    <source>
        <dbReference type="Proteomes" id="UP000054279"/>
    </source>
</evidence>
<dbReference type="PROSITE" id="PS01358">
    <property type="entry name" value="ZF_RANBP2_1"/>
    <property type="match status" value="1"/>
</dbReference>
<dbReference type="InterPro" id="IPR036443">
    <property type="entry name" value="Znf_RanBP2_sf"/>
</dbReference>
<dbReference type="InterPro" id="IPR001876">
    <property type="entry name" value="Znf_RanBP2"/>
</dbReference>
<evidence type="ECO:0000256" key="3">
    <source>
        <dbReference type="ARBA" id="ARBA00022833"/>
    </source>
</evidence>
<organism evidence="6 7">
    <name type="scientific">Sphaerobolus stellatus (strain SS14)</name>
    <dbReference type="NCBI Taxonomy" id="990650"/>
    <lineage>
        <taxon>Eukaryota</taxon>
        <taxon>Fungi</taxon>
        <taxon>Dikarya</taxon>
        <taxon>Basidiomycota</taxon>
        <taxon>Agaricomycotina</taxon>
        <taxon>Agaricomycetes</taxon>
        <taxon>Phallomycetidae</taxon>
        <taxon>Geastrales</taxon>
        <taxon>Sphaerobolaceae</taxon>
        <taxon>Sphaerobolus</taxon>
    </lineage>
</organism>
<evidence type="ECO:0000256" key="4">
    <source>
        <dbReference type="PROSITE-ProRule" id="PRU00322"/>
    </source>
</evidence>
<sequence>MSSTRMPLLRSPSPPSYPTTASHVLMGRGEYHQFLASRSRVIRVFNLPKDPASHLVALFQPPHTPKSLWCVREDFGGARPGEEDSVWAVFRSHEQAVQALNLNGGTVSIATALESDLEPFGKLRKFELVTRPLATVFPPPLAYRPPPPLPANPPSPQFMLSSNPPNPRHSFRPGDWICPSLSCGAHNFMRNTLCIGCGATRPNGLIPSSWPRLPTSPRFQNDVPLSEYVKFDVNTPPRYAERGPVTVFSSFSSLGSSSSLAQHPQPPINSSLTPSFTNIANQQATEYLRFPMDASHSNSVPAPKASSTSSSLQLNQLPLVITPSGRARATNVVHRNVSGDPRNPCFIMWPENEAIPSAGQIRPLIELGPQLPPIMNTGNKGPIALQPGDWLCMECKYVEEEGVRDMLSL</sequence>
<protein>
    <recommendedName>
        <fullName evidence="5">RanBP2-type domain-containing protein</fullName>
    </recommendedName>
</protein>
<dbReference type="Gene3D" id="4.10.1060.10">
    <property type="entry name" value="Zinc finger, RanBP2-type"/>
    <property type="match status" value="1"/>
</dbReference>
<keyword evidence="3" id="KW-0862">Zinc</keyword>
<evidence type="ECO:0000256" key="2">
    <source>
        <dbReference type="ARBA" id="ARBA00022771"/>
    </source>
</evidence>
<gene>
    <name evidence="6" type="ORF">M422DRAFT_53729</name>
</gene>
<evidence type="ECO:0000259" key="5">
    <source>
        <dbReference type="PROSITE" id="PS50199"/>
    </source>
</evidence>
<dbReference type="SUPFAM" id="SSF90209">
    <property type="entry name" value="Ran binding protein zinc finger-like"/>
    <property type="match status" value="1"/>
</dbReference>
<evidence type="ECO:0000313" key="6">
    <source>
        <dbReference type="EMBL" id="KIJ30457.1"/>
    </source>
</evidence>
<keyword evidence="7" id="KW-1185">Reference proteome</keyword>
<name>A0A0C9UNM5_SPHS4</name>
<dbReference type="HOGENOM" id="CLU_672962_0_0_1"/>
<keyword evidence="1" id="KW-0479">Metal-binding</keyword>
<dbReference type="AlphaFoldDB" id="A0A0C9UNM5"/>
<dbReference type="OrthoDB" id="3071120at2759"/>
<reference evidence="6 7" key="1">
    <citation type="submission" date="2014-06" db="EMBL/GenBank/DDBJ databases">
        <title>Evolutionary Origins and Diversification of the Mycorrhizal Mutualists.</title>
        <authorList>
            <consortium name="DOE Joint Genome Institute"/>
            <consortium name="Mycorrhizal Genomics Consortium"/>
            <person name="Kohler A."/>
            <person name="Kuo A."/>
            <person name="Nagy L.G."/>
            <person name="Floudas D."/>
            <person name="Copeland A."/>
            <person name="Barry K.W."/>
            <person name="Cichocki N."/>
            <person name="Veneault-Fourrey C."/>
            <person name="LaButti K."/>
            <person name="Lindquist E.A."/>
            <person name="Lipzen A."/>
            <person name="Lundell T."/>
            <person name="Morin E."/>
            <person name="Murat C."/>
            <person name="Riley R."/>
            <person name="Ohm R."/>
            <person name="Sun H."/>
            <person name="Tunlid A."/>
            <person name="Henrissat B."/>
            <person name="Grigoriev I.V."/>
            <person name="Hibbett D.S."/>
            <person name="Martin F."/>
        </authorList>
    </citation>
    <scope>NUCLEOTIDE SEQUENCE [LARGE SCALE GENOMIC DNA]</scope>
    <source>
        <strain evidence="6 7">SS14</strain>
    </source>
</reference>
<dbReference type="SMART" id="SM00547">
    <property type="entry name" value="ZnF_RBZ"/>
    <property type="match status" value="1"/>
</dbReference>
<dbReference type="GO" id="GO:0003729">
    <property type="term" value="F:mRNA binding"/>
    <property type="evidence" value="ECO:0007669"/>
    <property type="project" value="TreeGrafter"/>
</dbReference>
<dbReference type="PROSITE" id="PS50199">
    <property type="entry name" value="ZF_RANBP2_2"/>
    <property type="match status" value="1"/>
</dbReference>
<proteinExistence type="predicted"/>
<dbReference type="PANTHER" id="PTHR23111:SF40">
    <property type="entry name" value="RNA-BINDING PROTEIN INVOLVED IN HETEROCHROMATIN ASSEMBLY-RELATED"/>
    <property type="match status" value="1"/>
</dbReference>
<keyword evidence="2 4" id="KW-0863">Zinc-finger</keyword>
<accession>A0A0C9UNM5</accession>
<dbReference type="GO" id="GO:0008270">
    <property type="term" value="F:zinc ion binding"/>
    <property type="evidence" value="ECO:0007669"/>
    <property type="project" value="UniProtKB-KW"/>
</dbReference>
<dbReference type="PANTHER" id="PTHR23111">
    <property type="entry name" value="ZINC FINGER PROTEIN"/>
    <property type="match status" value="1"/>
</dbReference>
<dbReference type="EMBL" id="KN837261">
    <property type="protein sequence ID" value="KIJ30457.1"/>
    <property type="molecule type" value="Genomic_DNA"/>
</dbReference>